<organism evidence="3 4">
    <name type="scientific">Pestalotiopsis fici (strain W106-1 / CGMCC3.15140)</name>
    <dbReference type="NCBI Taxonomy" id="1229662"/>
    <lineage>
        <taxon>Eukaryota</taxon>
        <taxon>Fungi</taxon>
        <taxon>Dikarya</taxon>
        <taxon>Ascomycota</taxon>
        <taxon>Pezizomycotina</taxon>
        <taxon>Sordariomycetes</taxon>
        <taxon>Xylariomycetidae</taxon>
        <taxon>Amphisphaeriales</taxon>
        <taxon>Sporocadaceae</taxon>
        <taxon>Pestalotiopsis</taxon>
    </lineage>
</organism>
<name>W3XH34_PESFW</name>
<dbReference type="AlphaFoldDB" id="W3XH34"/>
<protein>
    <submittedName>
        <fullName evidence="3">Uncharacterized protein</fullName>
    </submittedName>
</protein>
<evidence type="ECO:0000256" key="2">
    <source>
        <dbReference type="SAM" id="SignalP"/>
    </source>
</evidence>
<evidence type="ECO:0000313" key="3">
    <source>
        <dbReference type="EMBL" id="ETS84722.1"/>
    </source>
</evidence>
<dbReference type="Gene3D" id="2.80.10.50">
    <property type="match status" value="1"/>
</dbReference>
<feature type="chain" id="PRO_5004834570" evidence="2">
    <location>
        <begin position="20"/>
        <end position="390"/>
    </location>
</feature>
<evidence type="ECO:0000313" key="4">
    <source>
        <dbReference type="Proteomes" id="UP000030651"/>
    </source>
</evidence>
<dbReference type="InterPro" id="IPR035992">
    <property type="entry name" value="Ricin_B-like_lectins"/>
</dbReference>
<feature type="region of interest" description="Disordered" evidence="1">
    <location>
        <begin position="312"/>
        <end position="335"/>
    </location>
</feature>
<dbReference type="STRING" id="1229662.W3XH34"/>
<accession>W3XH34</accession>
<keyword evidence="4" id="KW-1185">Reference proteome</keyword>
<dbReference type="KEGG" id="pfy:PFICI_02747"/>
<dbReference type="eggNOG" id="ENOG502RQZ9">
    <property type="taxonomic scope" value="Eukaryota"/>
</dbReference>
<dbReference type="EMBL" id="KI912110">
    <property type="protein sequence ID" value="ETS84722.1"/>
    <property type="molecule type" value="Genomic_DNA"/>
</dbReference>
<dbReference type="OrthoDB" id="5383818at2759"/>
<dbReference type="GeneID" id="19267760"/>
<dbReference type="HOGENOM" id="CLU_708061_0_0_1"/>
<dbReference type="SUPFAM" id="SSF50370">
    <property type="entry name" value="Ricin B-like lectins"/>
    <property type="match status" value="1"/>
</dbReference>
<evidence type="ECO:0000256" key="1">
    <source>
        <dbReference type="SAM" id="MobiDB-lite"/>
    </source>
</evidence>
<keyword evidence="2" id="KW-0732">Signal</keyword>
<dbReference type="CDD" id="cd00161">
    <property type="entry name" value="beta-trefoil_Ricin-like"/>
    <property type="match status" value="1"/>
</dbReference>
<feature type="compositionally biased region" description="Polar residues" evidence="1">
    <location>
        <begin position="372"/>
        <end position="385"/>
    </location>
</feature>
<sequence>MIAKYAAALLATLSAPVFAGPVYRLVDELDQDSYQQAQQRDDTATRMLSNINIKTSKGKCLFVDQLSGDSAANLTPIQVAGCGATDGQGFDIITQGKHNDAANSILIVSTLTQACFTFDPTQTTGKQVMLFSCGGVADGSGNVTTSQLFPGDGSAGSLTLAPENQATSCLTVKGNSVEIADCEDGNEAQTFILDDGTASEAGNEKVDAPATTTAASSANAIATSPGEQLITVTCQAVTVTQPPVTVTATESVTVTVTEASTSPDSTTDTTSTTTLFITVDPISSTNSAESFSSTTTIFVTIPFVEVVTPSSAVPTASSAPSSKAPSDPNTIPQISINPSTTVVVTGATTAPTVSSSAAVVATTASSSKAPSDPNTIPQISINPSTTVVVQ</sequence>
<dbReference type="InParanoid" id="W3XH34"/>
<feature type="region of interest" description="Disordered" evidence="1">
    <location>
        <begin position="364"/>
        <end position="385"/>
    </location>
</feature>
<dbReference type="RefSeq" id="XP_007829519.1">
    <property type="nucleotide sequence ID" value="XM_007831328.1"/>
</dbReference>
<proteinExistence type="predicted"/>
<feature type="compositionally biased region" description="Low complexity" evidence="1">
    <location>
        <begin position="312"/>
        <end position="326"/>
    </location>
</feature>
<feature type="signal peptide" evidence="2">
    <location>
        <begin position="1"/>
        <end position="19"/>
    </location>
</feature>
<dbReference type="PROSITE" id="PS50231">
    <property type="entry name" value="RICIN_B_LECTIN"/>
    <property type="match status" value="1"/>
</dbReference>
<dbReference type="Proteomes" id="UP000030651">
    <property type="component" value="Unassembled WGS sequence"/>
</dbReference>
<reference evidence="4" key="1">
    <citation type="journal article" date="2015" name="BMC Genomics">
        <title>Genomic and transcriptomic analysis of the endophytic fungus Pestalotiopsis fici reveals its lifestyle and high potential for synthesis of natural products.</title>
        <authorList>
            <person name="Wang X."/>
            <person name="Zhang X."/>
            <person name="Liu L."/>
            <person name="Xiang M."/>
            <person name="Wang W."/>
            <person name="Sun X."/>
            <person name="Che Y."/>
            <person name="Guo L."/>
            <person name="Liu G."/>
            <person name="Guo L."/>
            <person name="Wang C."/>
            <person name="Yin W.B."/>
            <person name="Stadler M."/>
            <person name="Zhang X."/>
            <person name="Liu X."/>
        </authorList>
    </citation>
    <scope>NUCLEOTIDE SEQUENCE [LARGE SCALE GENOMIC DNA]</scope>
    <source>
        <strain evidence="4">W106-1 / CGMCC3.15140</strain>
    </source>
</reference>
<gene>
    <name evidence="3" type="ORF">PFICI_02747</name>
</gene>